<accession>A0A9Q1J2B1</accession>
<dbReference type="SUPFAM" id="SSF56204">
    <property type="entry name" value="Hect, E3 ligase catalytic domain"/>
    <property type="match status" value="1"/>
</dbReference>
<dbReference type="OrthoDB" id="2384350at2759"/>
<feature type="domain" description="HECT" evidence="4">
    <location>
        <begin position="24"/>
        <end position="83"/>
    </location>
</feature>
<sequence>MLIKSTSAGTTFVDKESDLNFEELLIFITGADEVPALGFPIKPCIDFYQQEADNRHLPYASTCMMCLYLPRGVSEEKELHKLLSQAIRESWIWKGIGSYVVLILYV</sequence>
<comment type="caution">
    <text evidence="5">The sequence shown here is derived from an EMBL/GenBank/DDBJ whole genome shotgun (WGS) entry which is preliminary data.</text>
</comment>
<evidence type="ECO:0000256" key="1">
    <source>
        <dbReference type="ARBA" id="ARBA00022679"/>
    </source>
</evidence>
<proteinExistence type="predicted"/>
<dbReference type="EMBL" id="JAINUF010000004">
    <property type="protein sequence ID" value="KAJ8363065.1"/>
    <property type="molecule type" value="Genomic_DNA"/>
</dbReference>
<reference evidence="5" key="1">
    <citation type="journal article" date="2023" name="Science">
        <title>Genome structures resolve the early diversification of teleost fishes.</title>
        <authorList>
            <person name="Parey E."/>
            <person name="Louis A."/>
            <person name="Montfort J."/>
            <person name="Bouchez O."/>
            <person name="Roques C."/>
            <person name="Iampietro C."/>
            <person name="Lluch J."/>
            <person name="Castinel A."/>
            <person name="Donnadieu C."/>
            <person name="Desvignes T."/>
            <person name="Floi Bucao C."/>
            <person name="Jouanno E."/>
            <person name="Wen M."/>
            <person name="Mejri S."/>
            <person name="Dirks R."/>
            <person name="Jansen H."/>
            <person name="Henkel C."/>
            <person name="Chen W.J."/>
            <person name="Zahm M."/>
            <person name="Cabau C."/>
            <person name="Klopp C."/>
            <person name="Thompson A.W."/>
            <person name="Robinson-Rechavi M."/>
            <person name="Braasch I."/>
            <person name="Lecointre G."/>
            <person name="Bobe J."/>
            <person name="Postlethwait J.H."/>
            <person name="Berthelot C."/>
            <person name="Roest Crollius H."/>
            <person name="Guiguen Y."/>
        </authorList>
    </citation>
    <scope>NUCLEOTIDE SEQUENCE</scope>
    <source>
        <strain evidence="5">WJC10195</strain>
    </source>
</reference>
<dbReference type="AlphaFoldDB" id="A0A9Q1J2B1"/>
<evidence type="ECO:0000256" key="3">
    <source>
        <dbReference type="PROSITE-ProRule" id="PRU00104"/>
    </source>
</evidence>
<evidence type="ECO:0000313" key="5">
    <source>
        <dbReference type="EMBL" id="KAJ8363065.1"/>
    </source>
</evidence>
<keyword evidence="1" id="KW-0808">Transferase</keyword>
<keyword evidence="6" id="KW-1185">Reference proteome</keyword>
<dbReference type="Proteomes" id="UP001152622">
    <property type="component" value="Chromosome 4"/>
</dbReference>
<protein>
    <recommendedName>
        <fullName evidence="4">HECT domain-containing protein</fullName>
    </recommendedName>
</protein>
<evidence type="ECO:0000259" key="4">
    <source>
        <dbReference type="PROSITE" id="PS50237"/>
    </source>
</evidence>
<dbReference type="InterPro" id="IPR035983">
    <property type="entry name" value="Hect_E3_ubiquitin_ligase"/>
</dbReference>
<dbReference type="InterPro" id="IPR000569">
    <property type="entry name" value="HECT_dom"/>
</dbReference>
<dbReference type="GO" id="GO:0004842">
    <property type="term" value="F:ubiquitin-protein transferase activity"/>
    <property type="evidence" value="ECO:0007669"/>
    <property type="project" value="InterPro"/>
</dbReference>
<dbReference type="Gene3D" id="3.30.2410.10">
    <property type="entry name" value="Hect, E3 ligase catalytic domain"/>
    <property type="match status" value="1"/>
</dbReference>
<dbReference type="Pfam" id="PF00632">
    <property type="entry name" value="HECT"/>
    <property type="match status" value="1"/>
</dbReference>
<gene>
    <name evidence="5" type="ORF">SKAU_G00118960</name>
</gene>
<name>A0A9Q1J2B1_SYNKA</name>
<organism evidence="5 6">
    <name type="scientific">Synaphobranchus kaupii</name>
    <name type="common">Kaup's arrowtooth eel</name>
    <dbReference type="NCBI Taxonomy" id="118154"/>
    <lineage>
        <taxon>Eukaryota</taxon>
        <taxon>Metazoa</taxon>
        <taxon>Chordata</taxon>
        <taxon>Craniata</taxon>
        <taxon>Vertebrata</taxon>
        <taxon>Euteleostomi</taxon>
        <taxon>Actinopterygii</taxon>
        <taxon>Neopterygii</taxon>
        <taxon>Teleostei</taxon>
        <taxon>Anguilliformes</taxon>
        <taxon>Synaphobranchidae</taxon>
        <taxon>Synaphobranchus</taxon>
    </lineage>
</organism>
<keyword evidence="2 3" id="KW-0833">Ubl conjugation pathway</keyword>
<feature type="active site" description="Glycyl thioester intermediate" evidence="3">
    <location>
        <position position="63"/>
    </location>
</feature>
<evidence type="ECO:0000313" key="6">
    <source>
        <dbReference type="Proteomes" id="UP001152622"/>
    </source>
</evidence>
<dbReference type="PROSITE" id="PS50237">
    <property type="entry name" value="HECT"/>
    <property type="match status" value="1"/>
</dbReference>
<evidence type="ECO:0000256" key="2">
    <source>
        <dbReference type="ARBA" id="ARBA00022786"/>
    </source>
</evidence>